<protein>
    <submittedName>
        <fullName evidence="2">Uncharacterized protein</fullName>
    </submittedName>
</protein>
<gene>
    <name evidence="2" type="ORF">KIPB_006623</name>
</gene>
<feature type="compositionally biased region" description="Basic and acidic residues" evidence="1">
    <location>
        <begin position="204"/>
        <end position="242"/>
    </location>
</feature>
<accession>A0A9K3GJD7</accession>
<proteinExistence type="predicted"/>
<evidence type="ECO:0000256" key="1">
    <source>
        <dbReference type="SAM" id="MobiDB-lite"/>
    </source>
</evidence>
<sequence>MSSRGDLGDLGGLGTRGLTASDALPVSRPSELEECLDRYIKIKDLPIVRVISKCEGADAARARCILESKAADLAMRERAGERIYEEELQRYQKEKDRACQRARERPVSWIVRNVEDSELYQLKVFSNSAYNQGRVMMYVLTQRQSSLANYLPHTFYPLAIPPRRSRSRDKEAHLFVMLSTFPGVSMDRSIINSQPQLQALLAGARREAEKERERERERLRKRETSGDVEMVKEEREREREGEGDSSEAEELQSDGGEAEAEGVKCVGVCAECPVPAPLQVEGASAPDTTTQGEGEGEREGETVSDDAALSNPPTSFFPAAVPVAVEPPGLGLVHAPSKGKREGEREREHRLGGKGGRERERAPKSTQRELLERDIAGREADALVICRILGITLMLLHYRR</sequence>
<name>A0A9K3GJD7_9EUKA</name>
<feature type="region of interest" description="Disordered" evidence="1">
    <location>
        <begin position="328"/>
        <end position="371"/>
    </location>
</feature>
<dbReference type="Proteomes" id="UP000265618">
    <property type="component" value="Unassembled WGS sequence"/>
</dbReference>
<organism evidence="2 3">
    <name type="scientific">Kipferlia bialata</name>
    <dbReference type="NCBI Taxonomy" id="797122"/>
    <lineage>
        <taxon>Eukaryota</taxon>
        <taxon>Metamonada</taxon>
        <taxon>Carpediemonas-like organisms</taxon>
        <taxon>Kipferlia</taxon>
    </lineage>
</organism>
<dbReference type="AlphaFoldDB" id="A0A9K3GJD7"/>
<feature type="compositionally biased region" description="Acidic residues" evidence="1">
    <location>
        <begin position="243"/>
        <end position="259"/>
    </location>
</feature>
<evidence type="ECO:0000313" key="3">
    <source>
        <dbReference type="Proteomes" id="UP000265618"/>
    </source>
</evidence>
<dbReference type="EMBL" id="BDIP01001726">
    <property type="protein sequence ID" value="GIQ85017.1"/>
    <property type="molecule type" value="Genomic_DNA"/>
</dbReference>
<feature type="compositionally biased region" description="Basic and acidic residues" evidence="1">
    <location>
        <begin position="339"/>
        <end position="371"/>
    </location>
</feature>
<feature type="region of interest" description="Disordered" evidence="1">
    <location>
        <begin position="278"/>
        <end position="315"/>
    </location>
</feature>
<comment type="caution">
    <text evidence="2">The sequence shown here is derived from an EMBL/GenBank/DDBJ whole genome shotgun (WGS) entry which is preliminary data.</text>
</comment>
<reference evidence="2 3" key="1">
    <citation type="journal article" date="2018" name="PLoS ONE">
        <title>The draft genome of Kipferlia bialata reveals reductive genome evolution in fornicate parasites.</title>
        <authorList>
            <person name="Tanifuji G."/>
            <person name="Takabayashi S."/>
            <person name="Kume K."/>
            <person name="Takagi M."/>
            <person name="Nakayama T."/>
            <person name="Kamikawa R."/>
            <person name="Inagaki Y."/>
            <person name="Hashimoto T."/>
        </authorList>
    </citation>
    <scope>NUCLEOTIDE SEQUENCE [LARGE SCALE GENOMIC DNA]</scope>
    <source>
        <strain evidence="2">NY0173</strain>
    </source>
</reference>
<evidence type="ECO:0000313" key="2">
    <source>
        <dbReference type="EMBL" id="GIQ85017.1"/>
    </source>
</evidence>
<feature type="region of interest" description="Disordered" evidence="1">
    <location>
        <begin position="202"/>
        <end position="259"/>
    </location>
</feature>
<keyword evidence="3" id="KW-1185">Reference proteome</keyword>